<dbReference type="EMBL" id="SOBT01000011">
    <property type="protein sequence ID" value="TDU25538.1"/>
    <property type="molecule type" value="Genomic_DNA"/>
</dbReference>
<feature type="domain" description="Hemerythrin-like" evidence="1">
    <location>
        <begin position="42"/>
        <end position="151"/>
    </location>
</feature>
<dbReference type="PANTHER" id="PTHR35585">
    <property type="entry name" value="HHE DOMAIN PROTEIN (AFU_ORTHOLOGUE AFUA_4G00730)"/>
    <property type="match status" value="1"/>
</dbReference>
<protein>
    <submittedName>
        <fullName evidence="2">Hemerythrin HHE cation binding domain-containing protein</fullName>
    </submittedName>
</protein>
<dbReference type="Proteomes" id="UP000295341">
    <property type="component" value="Unassembled WGS sequence"/>
</dbReference>
<proteinExistence type="predicted"/>
<dbReference type="PANTHER" id="PTHR35585:SF1">
    <property type="entry name" value="HHE DOMAIN PROTEIN (AFU_ORTHOLOGUE AFUA_4G00730)"/>
    <property type="match status" value="1"/>
</dbReference>
<dbReference type="OrthoDB" id="7061066at2"/>
<dbReference type="Gene3D" id="1.20.120.520">
    <property type="entry name" value="nmb1532 protein domain like"/>
    <property type="match status" value="1"/>
</dbReference>
<dbReference type="InterPro" id="IPR012312">
    <property type="entry name" value="Hemerythrin-like"/>
</dbReference>
<sequence length="192" mass="21568">MSFVDKVIAAVTPPESPRARAKAREHALSLAEPGSWFAMALDHHQQIEAAFDAVENAKTDRHRRATQKWLAILLTGHAIAEEVTLYPAMASHGEKARTELAYQEQSAAKGETAALEELDPLSQDYLDKLRHIRGAVQHHMYEEEDTWFPKLQDKASPETMARLTTRFDEEFTRYVGRDTAASVIKATKANLN</sequence>
<comment type="caution">
    <text evidence="2">The sequence shown here is derived from an EMBL/GenBank/DDBJ whole genome shotgun (WGS) entry which is preliminary data.</text>
</comment>
<accession>A0A4S3K6T2</accession>
<dbReference type="RefSeq" id="WP_133883151.1">
    <property type="nucleotide sequence ID" value="NZ_MWIN01000008.1"/>
</dbReference>
<evidence type="ECO:0000313" key="3">
    <source>
        <dbReference type="Proteomes" id="UP000295341"/>
    </source>
</evidence>
<keyword evidence="3" id="KW-1185">Reference proteome</keyword>
<gene>
    <name evidence="2" type="ORF">DFR24_3975</name>
</gene>
<organism evidence="2 3">
    <name type="scientific">Panacagrimonas perspica</name>
    <dbReference type="NCBI Taxonomy" id="381431"/>
    <lineage>
        <taxon>Bacteria</taxon>
        <taxon>Pseudomonadati</taxon>
        <taxon>Pseudomonadota</taxon>
        <taxon>Gammaproteobacteria</taxon>
        <taxon>Nevskiales</taxon>
        <taxon>Nevskiaceae</taxon>
        <taxon>Panacagrimonas</taxon>
    </lineage>
</organism>
<dbReference type="AlphaFoldDB" id="A0A4S3K6T2"/>
<reference evidence="2 3" key="1">
    <citation type="submission" date="2019-03" db="EMBL/GenBank/DDBJ databases">
        <title>Genomic Encyclopedia of Type Strains, Phase IV (KMG-IV): sequencing the most valuable type-strain genomes for metagenomic binning, comparative biology and taxonomic classification.</title>
        <authorList>
            <person name="Goeker M."/>
        </authorList>
    </citation>
    <scope>NUCLEOTIDE SEQUENCE [LARGE SCALE GENOMIC DNA]</scope>
    <source>
        <strain evidence="2 3">DSM 26377</strain>
    </source>
</reference>
<evidence type="ECO:0000259" key="1">
    <source>
        <dbReference type="Pfam" id="PF01814"/>
    </source>
</evidence>
<dbReference type="Pfam" id="PF01814">
    <property type="entry name" value="Hemerythrin"/>
    <property type="match status" value="1"/>
</dbReference>
<name>A0A4S3K6T2_9GAMM</name>
<evidence type="ECO:0000313" key="2">
    <source>
        <dbReference type="EMBL" id="TDU25538.1"/>
    </source>
</evidence>